<evidence type="ECO:0000256" key="5">
    <source>
        <dbReference type="ARBA" id="ARBA00014116"/>
    </source>
</evidence>
<evidence type="ECO:0000256" key="20">
    <source>
        <dbReference type="ARBA" id="ARBA00033328"/>
    </source>
</evidence>
<gene>
    <name evidence="22" type="ORF">GV829_12280</name>
</gene>
<dbReference type="GO" id="GO:0070573">
    <property type="term" value="F:metallodipeptidase activity"/>
    <property type="evidence" value="ECO:0007669"/>
    <property type="project" value="InterPro"/>
</dbReference>
<keyword evidence="10" id="KW-0732">Signal</keyword>
<evidence type="ECO:0000256" key="2">
    <source>
        <dbReference type="ARBA" id="ARBA00004371"/>
    </source>
</evidence>
<evidence type="ECO:0000256" key="1">
    <source>
        <dbReference type="ARBA" id="ARBA00004240"/>
    </source>
</evidence>
<evidence type="ECO:0000256" key="18">
    <source>
        <dbReference type="ARBA" id="ARBA00023228"/>
    </source>
</evidence>
<dbReference type="PANTHER" id="PTHR12053">
    <property type="entry name" value="PROTEASE FAMILY M28 PLASMA GLUTAMATE CARBOXYPEPTIDASE-RELATED"/>
    <property type="match status" value="1"/>
</dbReference>
<accession>A0A6M4AZF2</accession>
<keyword evidence="23" id="KW-1185">Reference proteome</keyword>
<evidence type="ECO:0000256" key="6">
    <source>
        <dbReference type="ARBA" id="ARBA00022525"/>
    </source>
</evidence>
<dbReference type="GO" id="GO:0046872">
    <property type="term" value="F:metal ion binding"/>
    <property type="evidence" value="ECO:0007669"/>
    <property type="project" value="UniProtKB-KW"/>
</dbReference>
<keyword evidence="7" id="KW-0121">Carboxypeptidase</keyword>
<keyword evidence="9" id="KW-0479">Metal-binding</keyword>
<dbReference type="GO" id="GO:0004180">
    <property type="term" value="F:carboxypeptidase activity"/>
    <property type="evidence" value="ECO:0007669"/>
    <property type="project" value="UniProtKB-KW"/>
</dbReference>
<keyword evidence="17" id="KW-0325">Glycoprotein</keyword>
<reference evidence="22 23" key="1">
    <citation type="submission" date="2020-01" db="EMBL/GenBank/DDBJ databases">
        <title>Sphingomonas sp. strain CSW-10.</title>
        <authorList>
            <person name="Chen W.-M."/>
        </authorList>
    </citation>
    <scope>NUCLEOTIDE SEQUENCE [LARGE SCALE GENOMIC DNA]</scope>
    <source>
        <strain evidence="22 23">CSW-10</strain>
    </source>
</reference>
<evidence type="ECO:0000256" key="10">
    <source>
        <dbReference type="ARBA" id="ARBA00022729"/>
    </source>
</evidence>
<dbReference type="InterPro" id="IPR007484">
    <property type="entry name" value="Peptidase_M28"/>
</dbReference>
<evidence type="ECO:0000313" key="23">
    <source>
        <dbReference type="Proteomes" id="UP000503018"/>
    </source>
</evidence>
<dbReference type="Proteomes" id="UP000503018">
    <property type="component" value="Chromosome"/>
</dbReference>
<keyword evidence="11 22" id="KW-0378">Hydrolase</keyword>
<keyword evidence="13" id="KW-0862">Zinc</keyword>
<comment type="subunit">
    <text evidence="19">Homodimer. The monomeric form is inactive while the homodimer is active.</text>
</comment>
<organism evidence="22 23">
    <name type="scientific">Sphingomonas lacunae</name>
    <dbReference type="NCBI Taxonomy" id="2698828"/>
    <lineage>
        <taxon>Bacteria</taxon>
        <taxon>Pseudomonadati</taxon>
        <taxon>Pseudomonadota</taxon>
        <taxon>Alphaproteobacteria</taxon>
        <taxon>Sphingomonadales</taxon>
        <taxon>Sphingomonadaceae</taxon>
        <taxon>Sphingomonas</taxon>
    </lineage>
</organism>
<sequence length="441" mass="46120">MPIAAQTLPDDASLAVARDAALQDRVALDFVEDLTTEVGQRQGGTEAEARARTWSVARLRSMGFANVRSEEFQMPTWVRGEETAELIAPYPHRLAITALGNSGATPAGGLTGEVVGFADLAAFDAAPDSAVRGKIVYIGHTMQPTQDGSSYGAFGPVRFVGPDRAARRGVAALVIRSIGTDSHRNPHTGNTNFGEGVTPIPAGAISNPDADNLERVLERASGPVRMHLTLTPRNLGQQTSGNVIGEIVGSDPSAPMVIIACHLDSWDLGTGAIDDAAGCGIVAAAAKRVADMGQPRRTIRVLFAGAEEVGIHGGRAYFERHGAERHFVAMESDFGADRVWRVDSGLPVTHAALSDRIARALAPLGIGRGSGRASGGADVGPLVQAGVPAVDLQQDGTDYFNLHHTPDDTFDKIKPDALAQNVAAWTVTLALLANSSDAVAP</sequence>
<evidence type="ECO:0000256" key="14">
    <source>
        <dbReference type="ARBA" id="ARBA00023034"/>
    </source>
</evidence>
<protein>
    <recommendedName>
        <fullName evidence="5">Carboxypeptidase Q</fullName>
    </recommendedName>
    <alternativeName>
        <fullName evidence="20">Plasma glutamate carboxypeptidase</fullName>
    </alternativeName>
</protein>
<evidence type="ECO:0000256" key="19">
    <source>
        <dbReference type="ARBA" id="ARBA00025833"/>
    </source>
</evidence>
<dbReference type="Gene3D" id="3.40.630.10">
    <property type="entry name" value="Zn peptidases"/>
    <property type="match status" value="1"/>
</dbReference>
<proteinExistence type="predicted"/>
<dbReference type="PANTHER" id="PTHR12053:SF3">
    <property type="entry name" value="CARBOXYPEPTIDASE Q"/>
    <property type="match status" value="1"/>
</dbReference>
<evidence type="ECO:0000256" key="4">
    <source>
        <dbReference type="ARBA" id="ARBA00004613"/>
    </source>
</evidence>
<dbReference type="GO" id="GO:0006508">
    <property type="term" value="P:proteolysis"/>
    <property type="evidence" value="ECO:0007669"/>
    <property type="project" value="UniProtKB-KW"/>
</dbReference>
<evidence type="ECO:0000256" key="9">
    <source>
        <dbReference type="ARBA" id="ARBA00022723"/>
    </source>
</evidence>
<evidence type="ECO:0000256" key="17">
    <source>
        <dbReference type="ARBA" id="ARBA00023180"/>
    </source>
</evidence>
<evidence type="ECO:0000256" key="7">
    <source>
        <dbReference type="ARBA" id="ARBA00022645"/>
    </source>
</evidence>
<dbReference type="Gene3D" id="3.50.30.30">
    <property type="match status" value="1"/>
</dbReference>
<keyword evidence="6" id="KW-0964">Secreted</keyword>
<feature type="domain" description="Peptidase M28" evidence="21">
    <location>
        <begin position="242"/>
        <end position="424"/>
    </location>
</feature>
<evidence type="ECO:0000256" key="8">
    <source>
        <dbReference type="ARBA" id="ARBA00022670"/>
    </source>
</evidence>
<dbReference type="KEGG" id="slan:GV829_12280"/>
<evidence type="ECO:0000256" key="3">
    <source>
        <dbReference type="ARBA" id="ARBA00004555"/>
    </source>
</evidence>
<keyword evidence="12" id="KW-0256">Endoplasmic reticulum</keyword>
<dbReference type="GO" id="GO:0005764">
    <property type="term" value="C:lysosome"/>
    <property type="evidence" value="ECO:0007669"/>
    <property type="project" value="UniProtKB-SubCell"/>
</dbReference>
<dbReference type="AlphaFoldDB" id="A0A6M4AZF2"/>
<keyword evidence="8" id="KW-0645">Protease</keyword>
<dbReference type="InterPro" id="IPR039866">
    <property type="entry name" value="CPQ"/>
</dbReference>
<name>A0A6M4AZF2_9SPHN</name>
<dbReference type="Pfam" id="PF04389">
    <property type="entry name" value="Peptidase_M28"/>
    <property type="match status" value="1"/>
</dbReference>
<keyword evidence="16" id="KW-0865">Zymogen</keyword>
<dbReference type="EMBL" id="CP053015">
    <property type="protein sequence ID" value="QJQ33760.1"/>
    <property type="molecule type" value="Genomic_DNA"/>
</dbReference>
<keyword evidence="18" id="KW-0458">Lysosome</keyword>
<dbReference type="GO" id="GO:0005576">
    <property type="term" value="C:extracellular region"/>
    <property type="evidence" value="ECO:0007669"/>
    <property type="project" value="UniProtKB-SubCell"/>
</dbReference>
<evidence type="ECO:0000256" key="13">
    <source>
        <dbReference type="ARBA" id="ARBA00022833"/>
    </source>
</evidence>
<evidence type="ECO:0000256" key="12">
    <source>
        <dbReference type="ARBA" id="ARBA00022824"/>
    </source>
</evidence>
<keyword evidence="15" id="KW-0482">Metalloprotease</keyword>
<dbReference type="SUPFAM" id="SSF53187">
    <property type="entry name" value="Zn-dependent exopeptidases"/>
    <property type="match status" value="1"/>
</dbReference>
<evidence type="ECO:0000256" key="15">
    <source>
        <dbReference type="ARBA" id="ARBA00023049"/>
    </source>
</evidence>
<evidence type="ECO:0000256" key="11">
    <source>
        <dbReference type="ARBA" id="ARBA00022801"/>
    </source>
</evidence>
<keyword evidence="14" id="KW-0333">Golgi apparatus</keyword>
<comment type="subcellular location">
    <subcellularLocation>
        <location evidence="1">Endoplasmic reticulum</location>
    </subcellularLocation>
    <subcellularLocation>
        <location evidence="3">Golgi apparatus</location>
    </subcellularLocation>
    <subcellularLocation>
        <location evidence="2">Lysosome</location>
    </subcellularLocation>
    <subcellularLocation>
        <location evidence="4">Secreted</location>
    </subcellularLocation>
</comment>
<evidence type="ECO:0000313" key="22">
    <source>
        <dbReference type="EMBL" id="QJQ33760.1"/>
    </source>
</evidence>
<evidence type="ECO:0000256" key="16">
    <source>
        <dbReference type="ARBA" id="ARBA00023145"/>
    </source>
</evidence>
<evidence type="ECO:0000259" key="21">
    <source>
        <dbReference type="Pfam" id="PF04389"/>
    </source>
</evidence>